<dbReference type="InterPro" id="IPR036769">
    <property type="entry name" value="Ribosomal_uL11_C_sf"/>
</dbReference>
<dbReference type="GO" id="GO:0022625">
    <property type="term" value="C:cytosolic large ribosomal subunit"/>
    <property type="evidence" value="ECO:0007669"/>
    <property type="project" value="TreeGrafter"/>
</dbReference>
<dbReference type="Gene3D" id="3.30.1550.10">
    <property type="entry name" value="Ribosomal protein L11/L12, N-terminal domain"/>
    <property type="match status" value="1"/>
</dbReference>
<feature type="domain" description="Large ribosomal subunit protein uL11 C-terminal" evidence="5">
    <location>
        <begin position="75"/>
        <end position="144"/>
    </location>
</feature>
<accession>A0A196SEZ5</accession>
<dbReference type="HAMAP" id="MF_00736">
    <property type="entry name" value="Ribosomal_uL11"/>
    <property type="match status" value="1"/>
</dbReference>
<dbReference type="InterPro" id="IPR020783">
    <property type="entry name" value="Ribosomal_uL11_C"/>
</dbReference>
<dbReference type="SUPFAM" id="SSF54747">
    <property type="entry name" value="Ribosomal L11/L12e N-terminal domain"/>
    <property type="match status" value="1"/>
</dbReference>
<dbReference type="PANTHER" id="PTHR11661:SF2">
    <property type="entry name" value="LARGE RIBOSOMAL SUBUNIT PROTEIN UL11"/>
    <property type="match status" value="1"/>
</dbReference>
<dbReference type="Pfam" id="PF03946">
    <property type="entry name" value="Ribosomal_L11_N"/>
    <property type="match status" value="1"/>
</dbReference>
<dbReference type="OrthoDB" id="1478556at2759"/>
<gene>
    <name evidence="7" type="ORF">AV274_3405</name>
</gene>
<keyword evidence="3 4" id="KW-0687">Ribonucleoprotein</keyword>
<evidence type="ECO:0000256" key="4">
    <source>
        <dbReference type="RuleBase" id="RU003978"/>
    </source>
</evidence>
<dbReference type="PANTHER" id="PTHR11661">
    <property type="entry name" value="60S RIBOSOMAL PROTEIN L12"/>
    <property type="match status" value="1"/>
</dbReference>
<evidence type="ECO:0000313" key="7">
    <source>
        <dbReference type="EMBL" id="OAO14896.1"/>
    </source>
</evidence>
<comment type="similarity">
    <text evidence="1 4">Belongs to the universal ribosomal protein uL11 family.</text>
</comment>
<sequence length="166" mass="17892">MVSAKTRSSNGRVVYLRAVGGESASPATLAPKVGPLGMAPKKVGDDIQKATMDWKGLKITVKLTVVNRQATVEVVPSASSLIIRELNEPPRDRKKDKNIKHSGNLTLDQVIKIAKILRERSYANKLAGTVKEVLGTCHSVGCTVNGQHPTAVMEQIDNGEIEVPEE</sequence>
<dbReference type="CDD" id="cd00349">
    <property type="entry name" value="Ribosomal_L11"/>
    <property type="match status" value="1"/>
</dbReference>
<dbReference type="SUPFAM" id="SSF46906">
    <property type="entry name" value="Ribosomal protein L11, C-terminal domain"/>
    <property type="match status" value="1"/>
</dbReference>
<dbReference type="AlphaFoldDB" id="A0A196SEZ5"/>
<keyword evidence="2 4" id="KW-0689">Ribosomal protein</keyword>
<dbReference type="GO" id="GO:0003735">
    <property type="term" value="F:structural constituent of ribosome"/>
    <property type="evidence" value="ECO:0007669"/>
    <property type="project" value="InterPro"/>
</dbReference>
<evidence type="ECO:0000259" key="6">
    <source>
        <dbReference type="Pfam" id="PF03946"/>
    </source>
</evidence>
<evidence type="ECO:0000313" key="8">
    <source>
        <dbReference type="Proteomes" id="UP000078348"/>
    </source>
</evidence>
<dbReference type="Pfam" id="PF00298">
    <property type="entry name" value="Ribosomal_L11"/>
    <property type="match status" value="1"/>
</dbReference>
<dbReference type="FunFam" id="1.10.10.250:FF:000002">
    <property type="entry name" value="60S ribosomal protein L12"/>
    <property type="match status" value="1"/>
</dbReference>
<dbReference type="GO" id="GO:0070180">
    <property type="term" value="F:large ribosomal subunit rRNA binding"/>
    <property type="evidence" value="ECO:0007669"/>
    <property type="project" value="TreeGrafter"/>
</dbReference>
<evidence type="ECO:0000256" key="1">
    <source>
        <dbReference type="ARBA" id="ARBA00010537"/>
    </source>
</evidence>
<dbReference type="EMBL" id="LXWW01000202">
    <property type="protein sequence ID" value="OAO14896.1"/>
    <property type="molecule type" value="Genomic_DNA"/>
</dbReference>
<organism evidence="7 8">
    <name type="scientific">Blastocystis sp. subtype 1 (strain ATCC 50177 / NandII)</name>
    <dbReference type="NCBI Taxonomy" id="478820"/>
    <lineage>
        <taxon>Eukaryota</taxon>
        <taxon>Sar</taxon>
        <taxon>Stramenopiles</taxon>
        <taxon>Bigyra</taxon>
        <taxon>Opalozoa</taxon>
        <taxon>Opalinata</taxon>
        <taxon>Blastocystidae</taxon>
        <taxon>Blastocystis</taxon>
    </lineage>
</organism>
<dbReference type="InterPro" id="IPR000911">
    <property type="entry name" value="Ribosomal_uL11"/>
</dbReference>
<name>A0A196SEZ5_BLAHN</name>
<dbReference type="InterPro" id="IPR020784">
    <property type="entry name" value="Ribosomal_uL11_N"/>
</dbReference>
<evidence type="ECO:0000256" key="2">
    <source>
        <dbReference type="ARBA" id="ARBA00022980"/>
    </source>
</evidence>
<dbReference type="InterPro" id="IPR036796">
    <property type="entry name" value="Ribosomal_uL11_N_sf"/>
</dbReference>
<dbReference type="SMART" id="SM00649">
    <property type="entry name" value="RL11"/>
    <property type="match status" value="1"/>
</dbReference>
<feature type="domain" description="Large ribosomal subunit protein uL11 N-terminal" evidence="6">
    <location>
        <begin position="14"/>
        <end position="70"/>
    </location>
</feature>
<reference evidence="7 8" key="1">
    <citation type="submission" date="2016-05" db="EMBL/GenBank/DDBJ databases">
        <title>Nuclear genome of Blastocystis sp. subtype 1 NandII.</title>
        <authorList>
            <person name="Gentekaki E."/>
            <person name="Curtis B."/>
            <person name="Stairs C."/>
            <person name="Eme L."/>
            <person name="Herman E."/>
            <person name="Klimes V."/>
            <person name="Arias M.C."/>
            <person name="Elias M."/>
            <person name="Hilliou F."/>
            <person name="Klute M."/>
            <person name="Malik S.-B."/>
            <person name="Pightling A."/>
            <person name="Rachubinski R."/>
            <person name="Salas D."/>
            <person name="Schlacht A."/>
            <person name="Suga H."/>
            <person name="Archibald J."/>
            <person name="Ball S.G."/>
            <person name="Clark G."/>
            <person name="Dacks J."/>
            <person name="Van Der Giezen M."/>
            <person name="Tsaousis A."/>
            <person name="Roger A."/>
        </authorList>
    </citation>
    <scope>NUCLEOTIDE SEQUENCE [LARGE SCALE GENOMIC DNA]</scope>
    <source>
        <strain evidence="8">ATCC 50177 / NandII</strain>
    </source>
</reference>
<dbReference type="STRING" id="478820.A0A196SEZ5"/>
<proteinExistence type="inferred from homology"/>
<evidence type="ECO:0000259" key="5">
    <source>
        <dbReference type="Pfam" id="PF00298"/>
    </source>
</evidence>
<dbReference type="PROSITE" id="PS00359">
    <property type="entry name" value="RIBOSOMAL_L11"/>
    <property type="match status" value="1"/>
</dbReference>
<dbReference type="Gene3D" id="1.10.10.250">
    <property type="entry name" value="Ribosomal protein L11, C-terminal domain"/>
    <property type="match status" value="1"/>
</dbReference>
<dbReference type="InterPro" id="IPR020785">
    <property type="entry name" value="Ribosomal_uL11_CS"/>
</dbReference>
<evidence type="ECO:0000256" key="3">
    <source>
        <dbReference type="ARBA" id="ARBA00023274"/>
    </source>
</evidence>
<dbReference type="Proteomes" id="UP000078348">
    <property type="component" value="Unassembled WGS sequence"/>
</dbReference>
<dbReference type="GO" id="GO:0006412">
    <property type="term" value="P:translation"/>
    <property type="evidence" value="ECO:0007669"/>
    <property type="project" value="InterPro"/>
</dbReference>
<protein>
    <submittedName>
        <fullName evidence="7">RL12 ribosomal protein 11 60S large ribosomal subunit</fullName>
    </submittedName>
</protein>
<dbReference type="FunFam" id="3.30.1550.10:FF:000002">
    <property type="entry name" value="60S ribosomal protein L12"/>
    <property type="match status" value="1"/>
</dbReference>
<comment type="caution">
    <text evidence="7">The sequence shown here is derived from an EMBL/GenBank/DDBJ whole genome shotgun (WGS) entry which is preliminary data.</text>
</comment>
<keyword evidence="8" id="KW-1185">Reference proteome</keyword>